<evidence type="ECO:0000313" key="5">
    <source>
        <dbReference type="EMBL" id="PIV25525.1"/>
    </source>
</evidence>
<name>A0A2M7CIR3_9BACT</name>
<reference evidence="6" key="1">
    <citation type="submission" date="2017-09" db="EMBL/GenBank/DDBJ databases">
        <title>Depth-based differentiation of microbial function through sediment-hosted aquifers and enrichment of novel symbionts in the deep terrestrial subsurface.</title>
        <authorList>
            <person name="Probst A.J."/>
            <person name="Ladd B."/>
            <person name="Jarett J.K."/>
            <person name="Geller-Mcgrath D.E."/>
            <person name="Sieber C.M.K."/>
            <person name="Emerson J.B."/>
            <person name="Anantharaman K."/>
            <person name="Thomas B.C."/>
            <person name="Malmstrom R."/>
            <person name="Stieglmeier M."/>
            <person name="Klingl A."/>
            <person name="Woyke T."/>
            <person name="Ryan C.M."/>
            <person name="Banfield J.F."/>
        </authorList>
    </citation>
    <scope>NUCLEOTIDE SEQUENCE [LARGE SCALE GENOMIC DNA]</scope>
</reference>
<dbReference type="Proteomes" id="UP000229966">
    <property type="component" value="Unassembled WGS sequence"/>
</dbReference>
<dbReference type="Gene3D" id="3.40.5.10">
    <property type="entry name" value="Ribosomal protein L9, N-terminal domain"/>
    <property type="match status" value="1"/>
</dbReference>
<organism evidence="5 6">
    <name type="scientific">Candidatus Berkelbacteria bacterium CG03_land_8_20_14_0_80_40_36</name>
    <dbReference type="NCBI Taxonomy" id="1974509"/>
    <lineage>
        <taxon>Bacteria</taxon>
        <taxon>Candidatus Berkelbacteria</taxon>
    </lineage>
</organism>
<dbReference type="SUPFAM" id="SSF55658">
    <property type="entry name" value="L9 N-domain-like"/>
    <property type="match status" value="1"/>
</dbReference>
<dbReference type="Pfam" id="PF01281">
    <property type="entry name" value="Ribosomal_L9_N"/>
    <property type="match status" value="1"/>
</dbReference>
<proteinExistence type="inferred from homology"/>
<dbReference type="GO" id="GO:0005840">
    <property type="term" value="C:ribosome"/>
    <property type="evidence" value="ECO:0007669"/>
    <property type="project" value="UniProtKB-KW"/>
</dbReference>
<evidence type="ECO:0000313" key="6">
    <source>
        <dbReference type="Proteomes" id="UP000229966"/>
    </source>
</evidence>
<evidence type="ECO:0000259" key="4">
    <source>
        <dbReference type="Pfam" id="PF01281"/>
    </source>
</evidence>
<keyword evidence="3" id="KW-0687">Ribonucleoprotein</keyword>
<evidence type="ECO:0000256" key="2">
    <source>
        <dbReference type="ARBA" id="ARBA00022980"/>
    </source>
</evidence>
<feature type="domain" description="Ribosomal protein L9" evidence="4">
    <location>
        <begin position="1"/>
        <end position="46"/>
    </location>
</feature>
<evidence type="ECO:0000256" key="3">
    <source>
        <dbReference type="ARBA" id="ARBA00023274"/>
    </source>
</evidence>
<dbReference type="InterPro" id="IPR020070">
    <property type="entry name" value="Ribosomal_bL9_N"/>
</dbReference>
<dbReference type="InterPro" id="IPR036935">
    <property type="entry name" value="Ribosomal_bL9_N_sf"/>
</dbReference>
<evidence type="ECO:0000256" key="1">
    <source>
        <dbReference type="ARBA" id="ARBA00010605"/>
    </source>
</evidence>
<sequence>MKVVLKKSVPNLGVAGDVRKVKNGYATNWLIPYNFAVQYGANEAKEIIKVKILRHKAQTEKISAPKLKVKKSVKRVKAKIAQDDKKIKKIK</sequence>
<gene>
    <name evidence="5" type="ORF">COS38_01145</name>
</gene>
<comment type="similarity">
    <text evidence="1">Belongs to the bacterial ribosomal protein bL9 family.</text>
</comment>
<dbReference type="InterPro" id="IPR009027">
    <property type="entry name" value="Ribosomal_bL9/RNase_H1_N"/>
</dbReference>
<accession>A0A2M7CIR3</accession>
<comment type="caution">
    <text evidence="5">The sequence shown here is derived from an EMBL/GenBank/DDBJ whole genome shotgun (WGS) entry which is preliminary data.</text>
</comment>
<dbReference type="GO" id="GO:1990904">
    <property type="term" value="C:ribonucleoprotein complex"/>
    <property type="evidence" value="ECO:0007669"/>
    <property type="project" value="UniProtKB-KW"/>
</dbReference>
<dbReference type="EMBL" id="PEUM01000029">
    <property type="protein sequence ID" value="PIV25525.1"/>
    <property type="molecule type" value="Genomic_DNA"/>
</dbReference>
<dbReference type="AlphaFoldDB" id="A0A2M7CIR3"/>
<protein>
    <recommendedName>
        <fullName evidence="4">Ribosomal protein L9 domain-containing protein</fullName>
    </recommendedName>
</protein>
<keyword evidence="2" id="KW-0689">Ribosomal protein</keyword>